<accession>A0A972K1U6</accession>
<dbReference type="Gene3D" id="2.60.40.10">
    <property type="entry name" value="Immunoglobulins"/>
    <property type="match status" value="1"/>
</dbReference>
<evidence type="ECO:0000259" key="3">
    <source>
        <dbReference type="Pfam" id="PF18310"/>
    </source>
</evidence>
<dbReference type="InterPro" id="IPR017853">
    <property type="entry name" value="GH"/>
</dbReference>
<evidence type="ECO:0000259" key="1">
    <source>
        <dbReference type="Pfam" id="PF13204"/>
    </source>
</evidence>
<comment type="caution">
    <text evidence="4">The sequence shown here is derived from an EMBL/GenBank/DDBJ whole genome shotgun (WGS) entry which is preliminary data.</text>
</comment>
<dbReference type="EMBL" id="WHOD01000055">
    <property type="protein sequence ID" value="NOU94253.1"/>
    <property type="molecule type" value="Genomic_DNA"/>
</dbReference>
<dbReference type="InterPro" id="IPR025277">
    <property type="entry name" value="Apiosidase-like_cat_dom"/>
</dbReference>
<protein>
    <submittedName>
        <fullName evidence="4">DUF5060 domain-containing protein</fullName>
    </submittedName>
</protein>
<organism evidence="4 5">
    <name type="scientific">Paenibacillus foliorum</name>
    <dbReference type="NCBI Taxonomy" id="2654974"/>
    <lineage>
        <taxon>Bacteria</taxon>
        <taxon>Bacillati</taxon>
        <taxon>Bacillota</taxon>
        <taxon>Bacilli</taxon>
        <taxon>Bacillales</taxon>
        <taxon>Paenibacillaceae</taxon>
        <taxon>Paenibacillus</taxon>
    </lineage>
</organism>
<evidence type="ECO:0000313" key="5">
    <source>
        <dbReference type="Proteomes" id="UP000641588"/>
    </source>
</evidence>
<dbReference type="InterPro" id="IPR032260">
    <property type="entry name" value="DUF5060"/>
</dbReference>
<dbReference type="Pfam" id="PF16586">
    <property type="entry name" value="DUF5060"/>
    <property type="match status" value="1"/>
</dbReference>
<dbReference type="PANTHER" id="PTHR37836">
    <property type="entry name" value="LMO1036 PROTEIN"/>
    <property type="match status" value="1"/>
</dbReference>
<feature type="domain" description="Apiosidase-like catalytic" evidence="1">
    <location>
        <begin position="108"/>
        <end position="369"/>
    </location>
</feature>
<proteinExistence type="predicted"/>
<dbReference type="Gene3D" id="3.20.20.80">
    <property type="entry name" value="Glycosidases"/>
    <property type="match status" value="1"/>
</dbReference>
<dbReference type="RefSeq" id="WP_171652450.1">
    <property type="nucleotide sequence ID" value="NZ_WHOD01000055.1"/>
</dbReference>
<evidence type="ECO:0000313" key="4">
    <source>
        <dbReference type="EMBL" id="NOU94253.1"/>
    </source>
</evidence>
<feature type="domain" description="DUF5605" evidence="3">
    <location>
        <begin position="418"/>
        <end position="487"/>
    </location>
</feature>
<dbReference type="SUPFAM" id="SSF51445">
    <property type="entry name" value="(Trans)glycosidases"/>
    <property type="match status" value="1"/>
</dbReference>
<name>A0A972K1U6_9BACL</name>
<reference evidence="4" key="1">
    <citation type="submission" date="2019-10" db="EMBL/GenBank/DDBJ databases">
        <title>Description of Paenibacillus glebae sp. nov.</title>
        <authorList>
            <person name="Carlier A."/>
            <person name="Qi S."/>
        </authorList>
    </citation>
    <scope>NUCLEOTIDE SEQUENCE</scope>
    <source>
        <strain evidence="4">LMG 31456</strain>
    </source>
</reference>
<dbReference type="PANTHER" id="PTHR37836:SF2">
    <property type="entry name" value="DUF4038 DOMAIN-CONTAINING PROTEIN"/>
    <property type="match status" value="1"/>
</dbReference>
<evidence type="ECO:0000259" key="2">
    <source>
        <dbReference type="Pfam" id="PF16586"/>
    </source>
</evidence>
<dbReference type="Pfam" id="PF13204">
    <property type="entry name" value="Apiosidase"/>
    <property type="match status" value="1"/>
</dbReference>
<dbReference type="AlphaFoldDB" id="A0A972K1U6"/>
<dbReference type="Gene3D" id="2.60.40.3950">
    <property type="match status" value="1"/>
</dbReference>
<dbReference type="InterPro" id="IPR041239">
    <property type="entry name" value="DUF5605"/>
</dbReference>
<dbReference type="Proteomes" id="UP000641588">
    <property type="component" value="Unassembled WGS sequence"/>
</dbReference>
<dbReference type="Pfam" id="PF18310">
    <property type="entry name" value="DUF5605"/>
    <property type="match status" value="1"/>
</dbReference>
<sequence>MREAIQNFKEVERWGLFELSLSGSGEGNPFLDIQLEAKFQHKHRIVKAEGFYDGNGVFKIRFMPDTEGTWTYSVSSNSAELDGAAGSFSCIPASSENHGPVRIRDVSHFVYEDGKAYRPFGTTCYAWTHQDEELQQQTLQTLSVSPFNKIRMCVFPKNYSFNLNEPDFFPFVGSSVEGFDWTRFNPDYFANLEQKIMELQKLGIEADLILFHPYDKGRWGFDRMDAKTDAYYLRYIIARLGAFRNIWWSLANEFDFMTEKTMDDWDRSFRIVQESDPYQHLRSIHNGTKMYDPTTLIVYDHTKPWVTHVSMQYWELTPTNAWRKLYGKPVVVDECCYEGNLPQRWGNITGEDMTARFWDGFTRGGYVGHGETFLHAEEVVWWSKGGQLYGESPARIAFLQQILNEAPACMESIDRLRDAPTIGVEGEYYLQYFGIHRPAYRELPLPSDRSFKIDVIDTWRMTVTTLEGTFSGMTRIDMPGTPYIAIRACVIEKGEV</sequence>
<feature type="domain" description="DUF5060" evidence="2">
    <location>
        <begin position="10"/>
        <end position="77"/>
    </location>
</feature>
<dbReference type="InterPro" id="IPR013783">
    <property type="entry name" value="Ig-like_fold"/>
</dbReference>
<keyword evidence="5" id="KW-1185">Reference proteome</keyword>
<gene>
    <name evidence="4" type="ORF">GC093_13640</name>
</gene>